<dbReference type="InterPro" id="IPR011048">
    <property type="entry name" value="Haem_d1_sf"/>
</dbReference>
<gene>
    <name evidence="3" type="ORF">DYBT9275_06030</name>
</gene>
<sequence length="361" mass="39752">MIRKKIYITTRYPAFLLAFAAQWLLFGIVFPQAYAQKRKPVLLVANKHSNTLSFINPKTFQVIETIPTGPNPHEIAVTPDQRTAYLSSYKAPGNTISVIDLVSRKQMKEINTGAYTRIHGVAMAPDGRNAYFTAGQTGFIVEIDTKTNEITRTIPTEGKISHMVYVSADGKRLFTANITSENISVIDRESGRLITQIPCGPGCEGLAFTPDGKYLWAGNQTAGTITIVDLLTYKPIETFECKGMPVRIRFTADGKRALVAGWVKEGTLTVLDVATRKEIKRIRVGDFAIGVELTVDGRYAFVGCEDSEEVQLMPDGSERVKIKTSDSDGIHVVDMKTLEVVSIIKSGLGPDPMIMSFPPEK</sequence>
<dbReference type="EMBL" id="CAJRAF010000004">
    <property type="protein sequence ID" value="CAG5018580.1"/>
    <property type="molecule type" value="Genomic_DNA"/>
</dbReference>
<dbReference type="RefSeq" id="WP_215242334.1">
    <property type="nucleotide sequence ID" value="NZ_CAJRAF010000004.1"/>
</dbReference>
<feature type="domain" description="YNCE-like beta-propeller" evidence="2">
    <location>
        <begin position="202"/>
        <end position="291"/>
    </location>
</feature>
<evidence type="ECO:0000313" key="3">
    <source>
        <dbReference type="EMBL" id="CAG5018580.1"/>
    </source>
</evidence>
<organism evidence="3 4">
    <name type="scientific">Dyadobacter helix</name>
    <dbReference type="NCBI Taxonomy" id="2822344"/>
    <lineage>
        <taxon>Bacteria</taxon>
        <taxon>Pseudomonadati</taxon>
        <taxon>Bacteroidota</taxon>
        <taxon>Cytophagia</taxon>
        <taxon>Cytophagales</taxon>
        <taxon>Spirosomataceae</taxon>
        <taxon>Dyadobacter</taxon>
    </lineage>
</organism>
<reference evidence="3" key="1">
    <citation type="submission" date="2021-04" db="EMBL/GenBank/DDBJ databases">
        <authorList>
            <person name="Rodrigo-Torres L."/>
            <person name="Arahal R. D."/>
            <person name="Lucena T."/>
        </authorList>
    </citation>
    <scope>NUCLEOTIDE SEQUENCE</scope>
    <source>
        <strain evidence="3">CECT 9275</strain>
    </source>
</reference>
<dbReference type="InterPro" id="IPR051200">
    <property type="entry name" value="Host-pathogen_enzymatic-act"/>
</dbReference>
<protein>
    <recommendedName>
        <fullName evidence="2">YNCE-like beta-propeller domain-containing protein</fullName>
    </recommendedName>
</protein>
<dbReference type="AlphaFoldDB" id="A0A916JIT8"/>
<evidence type="ECO:0000259" key="2">
    <source>
        <dbReference type="Pfam" id="PF21783"/>
    </source>
</evidence>
<dbReference type="NCBIfam" id="TIGR02276">
    <property type="entry name" value="beta_rpt_yvtn"/>
    <property type="match status" value="1"/>
</dbReference>
<dbReference type="InterPro" id="IPR015943">
    <property type="entry name" value="WD40/YVTN_repeat-like_dom_sf"/>
</dbReference>
<accession>A0A916JIT8</accession>
<dbReference type="PANTHER" id="PTHR47197">
    <property type="entry name" value="PROTEIN NIRF"/>
    <property type="match status" value="1"/>
</dbReference>
<dbReference type="Pfam" id="PF21783">
    <property type="entry name" value="YNCE"/>
    <property type="match status" value="1"/>
</dbReference>
<evidence type="ECO:0000313" key="4">
    <source>
        <dbReference type="Proteomes" id="UP000680038"/>
    </source>
</evidence>
<keyword evidence="1" id="KW-0732">Signal</keyword>
<dbReference type="SUPFAM" id="SSF51004">
    <property type="entry name" value="C-terminal (heme d1) domain of cytochrome cd1-nitrite reductase"/>
    <property type="match status" value="1"/>
</dbReference>
<dbReference type="InterPro" id="IPR048433">
    <property type="entry name" value="YNCE-like_beta-prop"/>
</dbReference>
<dbReference type="PANTHER" id="PTHR47197:SF3">
    <property type="entry name" value="DIHYDRO-HEME D1 DEHYDROGENASE"/>
    <property type="match status" value="1"/>
</dbReference>
<dbReference type="Gene3D" id="2.130.10.10">
    <property type="entry name" value="YVTN repeat-like/Quinoprotein amine dehydrogenase"/>
    <property type="match status" value="2"/>
</dbReference>
<dbReference type="Proteomes" id="UP000680038">
    <property type="component" value="Unassembled WGS sequence"/>
</dbReference>
<name>A0A916JIT8_9BACT</name>
<keyword evidence="4" id="KW-1185">Reference proteome</keyword>
<proteinExistence type="predicted"/>
<comment type="caution">
    <text evidence="3">The sequence shown here is derived from an EMBL/GenBank/DDBJ whole genome shotgun (WGS) entry which is preliminary data.</text>
</comment>
<evidence type="ECO:0000256" key="1">
    <source>
        <dbReference type="ARBA" id="ARBA00022729"/>
    </source>
</evidence>
<dbReference type="InterPro" id="IPR011964">
    <property type="entry name" value="YVTN_b-propeller_repeat"/>
</dbReference>